<dbReference type="Gene3D" id="3.40.630.30">
    <property type="match status" value="1"/>
</dbReference>
<name>A0A6G6WL01_9ACTN</name>
<organism evidence="2 3">
    <name type="scientific">Nocardioides anomalus</name>
    <dbReference type="NCBI Taxonomy" id="2712223"/>
    <lineage>
        <taxon>Bacteria</taxon>
        <taxon>Bacillati</taxon>
        <taxon>Actinomycetota</taxon>
        <taxon>Actinomycetes</taxon>
        <taxon>Propionibacteriales</taxon>
        <taxon>Nocardioidaceae</taxon>
        <taxon>Nocardioides</taxon>
    </lineage>
</organism>
<dbReference type="PANTHER" id="PTHR43792:SF1">
    <property type="entry name" value="N-ACETYLTRANSFERASE DOMAIN-CONTAINING PROTEIN"/>
    <property type="match status" value="1"/>
</dbReference>
<dbReference type="Pfam" id="PF13302">
    <property type="entry name" value="Acetyltransf_3"/>
    <property type="match status" value="1"/>
</dbReference>
<feature type="domain" description="N-acetyltransferase" evidence="1">
    <location>
        <begin position="1"/>
        <end position="169"/>
    </location>
</feature>
<sequence length="185" mass="20856">MHVRTERLHLDLPTGADVDDLFAIHSDPELWRHFPVGRHTRREQAEEMVRQSAWQFETHGLGFWSVRDAADGPVIGRGGCTHPTGRPWWNLYYRFAASVHRRGYATEMSRAALRAAHAVEPDRPVVAYLLEHNTASRRTAEALGMTLAWRGPDRPNPDPDAVRLVYVDREPSAALVAAIEVHALA</sequence>
<dbReference type="PANTHER" id="PTHR43792">
    <property type="entry name" value="GNAT FAMILY, PUTATIVE (AFU_ORTHOLOGUE AFUA_3G00765)-RELATED-RELATED"/>
    <property type="match status" value="1"/>
</dbReference>
<dbReference type="PROSITE" id="PS51186">
    <property type="entry name" value="GNAT"/>
    <property type="match status" value="1"/>
</dbReference>
<dbReference type="AlphaFoldDB" id="A0A6G6WL01"/>
<dbReference type="Proteomes" id="UP000502996">
    <property type="component" value="Chromosome"/>
</dbReference>
<keyword evidence="3" id="KW-1185">Reference proteome</keyword>
<dbReference type="KEGG" id="nano:G5V58_15875"/>
<evidence type="ECO:0000313" key="2">
    <source>
        <dbReference type="EMBL" id="QIG46011.1"/>
    </source>
</evidence>
<keyword evidence="2" id="KW-0808">Transferase</keyword>
<gene>
    <name evidence="2" type="ORF">G5V58_15875</name>
</gene>
<accession>A0A6G6WL01</accession>
<dbReference type="GO" id="GO:0016747">
    <property type="term" value="F:acyltransferase activity, transferring groups other than amino-acyl groups"/>
    <property type="evidence" value="ECO:0007669"/>
    <property type="project" value="InterPro"/>
</dbReference>
<reference evidence="2 3" key="1">
    <citation type="submission" date="2020-02" db="EMBL/GenBank/DDBJ databases">
        <title>Full genome sequence of Nocardioides sp. R-3366.</title>
        <authorList>
            <person name="Im W.-T."/>
        </authorList>
    </citation>
    <scope>NUCLEOTIDE SEQUENCE [LARGE SCALE GENOMIC DNA]</scope>
    <source>
        <strain evidence="2 3">R-3366</strain>
    </source>
</reference>
<proteinExistence type="predicted"/>
<protein>
    <submittedName>
        <fullName evidence="2">GNAT family N-acetyltransferase</fullName>
    </submittedName>
</protein>
<evidence type="ECO:0000313" key="3">
    <source>
        <dbReference type="Proteomes" id="UP000502996"/>
    </source>
</evidence>
<dbReference type="InterPro" id="IPR000182">
    <property type="entry name" value="GNAT_dom"/>
</dbReference>
<dbReference type="EMBL" id="CP049257">
    <property type="protein sequence ID" value="QIG46011.1"/>
    <property type="molecule type" value="Genomic_DNA"/>
</dbReference>
<dbReference type="SUPFAM" id="SSF55729">
    <property type="entry name" value="Acyl-CoA N-acyltransferases (Nat)"/>
    <property type="match status" value="1"/>
</dbReference>
<evidence type="ECO:0000259" key="1">
    <source>
        <dbReference type="PROSITE" id="PS51186"/>
    </source>
</evidence>
<dbReference type="InterPro" id="IPR016181">
    <property type="entry name" value="Acyl_CoA_acyltransferase"/>
</dbReference>
<dbReference type="InterPro" id="IPR051531">
    <property type="entry name" value="N-acetyltransferase"/>
</dbReference>